<feature type="compositionally biased region" description="Acidic residues" evidence="2">
    <location>
        <begin position="127"/>
        <end position="136"/>
    </location>
</feature>
<dbReference type="GO" id="GO:0003677">
    <property type="term" value="F:DNA binding"/>
    <property type="evidence" value="ECO:0007669"/>
    <property type="project" value="InterPro"/>
</dbReference>
<protein>
    <submittedName>
        <fullName evidence="5 6">Programmed cell death protein 5</fullName>
    </submittedName>
</protein>
<keyword evidence="4" id="KW-1185">Reference proteome</keyword>
<evidence type="ECO:0000313" key="4">
    <source>
        <dbReference type="Proteomes" id="UP001652621"/>
    </source>
</evidence>
<evidence type="ECO:0000313" key="3">
    <source>
        <dbReference type="EnsemblMetazoa" id="MDOA009647-PB"/>
    </source>
</evidence>
<dbReference type="GeneID" id="101894247"/>
<dbReference type="eggNOG" id="KOG3431">
    <property type="taxonomic scope" value="Eukaryota"/>
</dbReference>
<feature type="region of interest" description="Disordered" evidence="2">
    <location>
        <begin position="111"/>
        <end position="136"/>
    </location>
</feature>
<dbReference type="FunFam" id="1.10.8.140:FF:000003">
    <property type="entry name" value="Programmed cell death 5"/>
    <property type="match status" value="1"/>
</dbReference>
<dbReference type="PANTHER" id="PTHR10840">
    <property type="entry name" value="PROGRAMMED CELL DEATH PROTEIN 5"/>
    <property type="match status" value="1"/>
</dbReference>
<accession>A0A1I8MY98</accession>
<feature type="region of interest" description="Disordered" evidence="2">
    <location>
        <begin position="16"/>
        <end position="44"/>
    </location>
</feature>
<dbReference type="InterPro" id="IPR036883">
    <property type="entry name" value="PDCD5-like_sf"/>
</dbReference>
<dbReference type="VEuPathDB" id="VectorBase:MDOMA2_019587"/>
<feature type="compositionally biased region" description="Basic and acidic residues" evidence="2">
    <location>
        <begin position="117"/>
        <end position="126"/>
    </location>
</feature>
<dbReference type="PANTHER" id="PTHR10840:SF0">
    <property type="entry name" value="PROGRAMMED CELL DEATH PROTEIN 5"/>
    <property type="match status" value="1"/>
</dbReference>
<dbReference type="PIRSF" id="PIRSF015730">
    <property type="entry name" value="TFAR19"/>
    <property type="match status" value="1"/>
</dbReference>
<comment type="similarity">
    <text evidence="1">Belongs to the PDCD5 family.</text>
</comment>
<dbReference type="InterPro" id="IPR002836">
    <property type="entry name" value="PDCD5-like"/>
</dbReference>
<feature type="compositionally biased region" description="Basic and acidic residues" evidence="2">
    <location>
        <begin position="31"/>
        <end position="44"/>
    </location>
</feature>
<dbReference type="GO" id="GO:0005634">
    <property type="term" value="C:nucleus"/>
    <property type="evidence" value="ECO:0007669"/>
    <property type="project" value="TreeGrafter"/>
</dbReference>
<reference evidence="6" key="2">
    <citation type="submission" date="2025-05" db="UniProtKB">
        <authorList>
            <consortium name="RefSeq"/>
        </authorList>
    </citation>
    <scope>IDENTIFICATION</scope>
    <source>
        <strain evidence="5 6">Aabys</strain>
        <tissue evidence="6">Whole body</tissue>
    </source>
</reference>
<evidence type="ECO:0000256" key="2">
    <source>
        <dbReference type="SAM" id="MobiDB-lite"/>
    </source>
</evidence>
<dbReference type="Proteomes" id="UP001652621">
    <property type="component" value="Unplaced"/>
</dbReference>
<dbReference type="Gene3D" id="1.10.8.140">
    <property type="entry name" value="PDCD5-like"/>
    <property type="match status" value="1"/>
</dbReference>
<evidence type="ECO:0000313" key="5">
    <source>
        <dbReference type="RefSeq" id="XP_005176917.1"/>
    </source>
</evidence>
<dbReference type="AlphaFoldDB" id="A0A1I8MY98"/>
<organism evidence="3">
    <name type="scientific">Musca domestica</name>
    <name type="common">House fly</name>
    <dbReference type="NCBI Taxonomy" id="7370"/>
    <lineage>
        <taxon>Eukaryota</taxon>
        <taxon>Metazoa</taxon>
        <taxon>Ecdysozoa</taxon>
        <taxon>Arthropoda</taxon>
        <taxon>Hexapoda</taxon>
        <taxon>Insecta</taxon>
        <taxon>Pterygota</taxon>
        <taxon>Neoptera</taxon>
        <taxon>Endopterygota</taxon>
        <taxon>Diptera</taxon>
        <taxon>Brachycera</taxon>
        <taxon>Muscomorpha</taxon>
        <taxon>Muscoidea</taxon>
        <taxon>Muscidae</taxon>
        <taxon>Musca</taxon>
    </lineage>
</organism>
<dbReference type="SUPFAM" id="SSF46950">
    <property type="entry name" value="Double-stranded DNA-binding domain"/>
    <property type="match status" value="1"/>
</dbReference>
<dbReference type="OrthoDB" id="10252486at2759"/>
<evidence type="ECO:0000313" key="6">
    <source>
        <dbReference type="RefSeq" id="XP_058987652.1"/>
    </source>
</evidence>
<reference evidence="3" key="1">
    <citation type="submission" date="2020-05" db="UniProtKB">
        <authorList>
            <consortium name="EnsemblMetazoa"/>
        </authorList>
    </citation>
    <scope>IDENTIFICATION</scope>
    <source>
        <strain evidence="3">Aabys</strain>
    </source>
</reference>
<dbReference type="STRING" id="7370.A0A1I8MY98"/>
<name>A0A1I8MY98_MUSDO</name>
<dbReference type="EnsemblMetazoa" id="MDOA009647-RB">
    <property type="protein sequence ID" value="MDOA009647-PB"/>
    <property type="gene ID" value="MDOA009647"/>
</dbReference>
<dbReference type="RefSeq" id="XP_005176917.1">
    <property type="nucleotide sequence ID" value="XM_005176860.3"/>
</dbReference>
<dbReference type="VEuPathDB" id="VectorBase:MDOA009647"/>
<dbReference type="GO" id="GO:0005829">
    <property type="term" value="C:cytosol"/>
    <property type="evidence" value="ECO:0007669"/>
    <property type="project" value="TreeGrafter"/>
</dbReference>
<sequence>MADDLDAIRAQRMAQLQSQYGGGGGGGNAAEKQKAQEDQMRQQEEMKHAILSQVLDQQARARLNTLKISKPEKAAVFENMVLRMAQTGQLRGKLDDAQFVSILESVNAQMPQSKSTVKYDRRRAAIDSDDDDDYGC</sequence>
<evidence type="ECO:0000256" key="1">
    <source>
        <dbReference type="ARBA" id="ARBA00010490"/>
    </source>
</evidence>
<dbReference type="VEuPathDB" id="VectorBase:MDOMA2_017673"/>
<proteinExistence type="inferred from homology"/>
<gene>
    <name evidence="3" type="primary">101894247</name>
    <name evidence="5" type="synonym">LOC101894247</name>
    <name evidence="6" type="synonym">LOC131806865</name>
</gene>
<dbReference type="KEGG" id="mde:101894247"/>
<dbReference type="Pfam" id="PF01984">
    <property type="entry name" value="dsDNA_bind"/>
    <property type="match status" value="1"/>
</dbReference>
<dbReference type="RefSeq" id="XP_058987652.1">
    <property type="nucleotide sequence ID" value="XM_059131669.1"/>
</dbReference>